<protein>
    <submittedName>
        <fullName evidence="1">Uncharacterized protein</fullName>
    </submittedName>
</protein>
<evidence type="ECO:0000313" key="1">
    <source>
        <dbReference type="EMBL" id="KAI3803038.1"/>
    </source>
</evidence>
<reference evidence="2" key="1">
    <citation type="journal article" date="2022" name="Mol. Ecol. Resour.">
        <title>The genomes of chicory, endive, great burdock and yacon provide insights into Asteraceae palaeo-polyploidization history and plant inulin production.</title>
        <authorList>
            <person name="Fan W."/>
            <person name="Wang S."/>
            <person name="Wang H."/>
            <person name="Wang A."/>
            <person name="Jiang F."/>
            <person name="Liu H."/>
            <person name="Zhao H."/>
            <person name="Xu D."/>
            <person name="Zhang Y."/>
        </authorList>
    </citation>
    <scope>NUCLEOTIDE SEQUENCE [LARGE SCALE GENOMIC DNA]</scope>
    <source>
        <strain evidence="2">cv. Yunnan</strain>
    </source>
</reference>
<proteinExistence type="predicted"/>
<evidence type="ECO:0000313" key="2">
    <source>
        <dbReference type="Proteomes" id="UP001056120"/>
    </source>
</evidence>
<dbReference type="Proteomes" id="UP001056120">
    <property type="component" value="Linkage Group LG10"/>
</dbReference>
<accession>A0ACB9I5U3</accession>
<dbReference type="EMBL" id="CM042027">
    <property type="protein sequence ID" value="KAI3803038.1"/>
    <property type="molecule type" value="Genomic_DNA"/>
</dbReference>
<organism evidence="1 2">
    <name type="scientific">Smallanthus sonchifolius</name>
    <dbReference type="NCBI Taxonomy" id="185202"/>
    <lineage>
        <taxon>Eukaryota</taxon>
        <taxon>Viridiplantae</taxon>
        <taxon>Streptophyta</taxon>
        <taxon>Embryophyta</taxon>
        <taxon>Tracheophyta</taxon>
        <taxon>Spermatophyta</taxon>
        <taxon>Magnoliopsida</taxon>
        <taxon>eudicotyledons</taxon>
        <taxon>Gunneridae</taxon>
        <taxon>Pentapetalae</taxon>
        <taxon>asterids</taxon>
        <taxon>campanulids</taxon>
        <taxon>Asterales</taxon>
        <taxon>Asteraceae</taxon>
        <taxon>Asteroideae</taxon>
        <taxon>Heliantheae alliance</taxon>
        <taxon>Millerieae</taxon>
        <taxon>Smallanthus</taxon>
    </lineage>
</organism>
<keyword evidence="2" id="KW-1185">Reference proteome</keyword>
<comment type="caution">
    <text evidence="1">The sequence shown here is derived from an EMBL/GenBank/DDBJ whole genome shotgun (WGS) entry which is preliminary data.</text>
</comment>
<gene>
    <name evidence="1" type="ORF">L1987_31186</name>
</gene>
<reference evidence="1 2" key="2">
    <citation type="journal article" date="2022" name="Mol. Ecol. Resour.">
        <title>The genomes of chicory, endive, great burdock and yacon provide insights into Asteraceae paleo-polyploidization history and plant inulin production.</title>
        <authorList>
            <person name="Fan W."/>
            <person name="Wang S."/>
            <person name="Wang H."/>
            <person name="Wang A."/>
            <person name="Jiang F."/>
            <person name="Liu H."/>
            <person name="Zhao H."/>
            <person name="Xu D."/>
            <person name="Zhang Y."/>
        </authorList>
    </citation>
    <scope>NUCLEOTIDE SEQUENCE [LARGE SCALE GENOMIC DNA]</scope>
    <source>
        <strain evidence="2">cv. Yunnan</strain>
        <tissue evidence="1">Leaves</tissue>
    </source>
</reference>
<sequence length="296" mass="33512">MELDPRLLEKEIVVTYDNQIEWEKILTVPFDQPELPKVGPKERSVAQDIMMVENQIPFMVLKEIDETLQASSDNSSRSVINLSPSIFRVFCEIHSPLKLCSKSQAPSSVDHLLHYMYYSIVNNVPEVTLPDDQSHKIEKPDIPVKEIVKAYEQTISMLETFSHTKTIKIPSASTLHHKAGFQFHILEDDEGIQNVRVRGYDIYLPSITLNNDSEAVLRNLVAYETLIDNPDSFPLNEYMGMMCGLIMSKDDANYLQNRNVITGDMGADEVAKLFIGMSGSIRTEDESEIQVAGSDR</sequence>
<name>A0ACB9I5U3_9ASTR</name>